<gene>
    <name evidence="1" type="ORF">FE247_09360</name>
</gene>
<evidence type="ECO:0000313" key="2">
    <source>
        <dbReference type="Proteomes" id="UP000305417"/>
    </source>
</evidence>
<organism evidence="1 2">
    <name type="scientific">Aliarcobacter cibarius</name>
    <dbReference type="NCBI Taxonomy" id="255507"/>
    <lineage>
        <taxon>Bacteria</taxon>
        <taxon>Pseudomonadati</taxon>
        <taxon>Campylobacterota</taxon>
        <taxon>Epsilonproteobacteria</taxon>
        <taxon>Campylobacterales</taxon>
        <taxon>Arcobacteraceae</taxon>
        <taxon>Aliarcobacter</taxon>
    </lineage>
</organism>
<sequence length="332" mass="39065">MKFIIDNYDLFYLDSCDNINNLTSITSDYDLLISAYNNEEMVFDVFTNIQSEKKVFLLLPDYNDLDLAKLSGLDIYKNEIVTVQDKDLELNYINDFIEKFEIETYRNKKLCIDITGFVKPYMVYFIKALYHMGFKNIDIIYSEPKLYTNQEETEFSEEEIINTRSINGYDLREEYGKDDLLIINAGYDHKLIRSITGHKKFSRKQVLIGFPSLQPIMYQENILNLQKAYDDLGIKHTSKLLYAKANDPFETAKIIKKYILKYINKMNDVKTIYFAPLGTKPQALGIVLFTLLEENFFEEKDILLKIIYPFSKSYSSSAGKKLFQINRYRLEF</sequence>
<accession>A0ABY2V2V4</accession>
<comment type="caution">
    <text evidence="1">The sequence shown here is derived from an EMBL/GenBank/DDBJ whole genome shotgun (WGS) entry which is preliminary data.</text>
</comment>
<dbReference type="Proteomes" id="UP000305417">
    <property type="component" value="Unassembled WGS sequence"/>
</dbReference>
<protein>
    <submittedName>
        <fullName evidence="1">Uncharacterized protein</fullName>
    </submittedName>
</protein>
<proteinExistence type="predicted"/>
<keyword evidence="2" id="KW-1185">Reference proteome</keyword>
<reference evidence="1 2" key="1">
    <citation type="submission" date="2019-05" db="EMBL/GenBank/DDBJ databases">
        <title>Arcobacter cibarius and Arcobacter thereius providing challenges in identification an antibiotic susceptibility and Quinolone resistance.</title>
        <authorList>
            <person name="Busch A."/>
            <person name="Hanel I."/>
            <person name="Hotzel H."/>
            <person name="Tomaso H."/>
        </authorList>
    </citation>
    <scope>NUCLEOTIDE SEQUENCE [LARGE SCALE GENOMIC DNA]</scope>
    <source>
        <strain evidence="1 2">16CS0831-2</strain>
    </source>
</reference>
<dbReference type="EMBL" id="VBUC01000027">
    <property type="protein sequence ID" value="TLS96824.1"/>
    <property type="molecule type" value="Genomic_DNA"/>
</dbReference>
<name>A0ABY2V2V4_9BACT</name>
<evidence type="ECO:0000313" key="1">
    <source>
        <dbReference type="EMBL" id="TLS96824.1"/>
    </source>
</evidence>
<dbReference type="RefSeq" id="WP_138109058.1">
    <property type="nucleotide sequence ID" value="NZ_VBUC01000027.1"/>
</dbReference>